<evidence type="ECO:0000256" key="11">
    <source>
        <dbReference type="SAM" id="Phobius"/>
    </source>
</evidence>
<dbReference type="GO" id="GO:0050906">
    <property type="term" value="P:detection of stimulus involved in sensory perception"/>
    <property type="evidence" value="ECO:0007669"/>
    <property type="project" value="UniProtKB-ARBA"/>
</dbReference>
<keyword evidence="6" id="KW-0675">Receptor</keyword>
<keyword evidence="2" id="KW-1003">Cell membrane</keyword>
<reference evidence="13" key="1">
    <citation type="journal article" date="2023" name="Mol. Biol. Evol.">
        <title>Third-Generation Sequencing Reveals the Adaptive Role of the Epigenome in Three Deep-Sea Polychaetes.</title>
        <authorList>
            <person name="Perez M."/>
            <person name="Aroh O."/>
            <person name="Sun Y."/>
            <person name="Lan Y."/>
            <person name="Juniper S.K."/>
            <person name="Young C.R."/>
            <person name="Angers B."/>
            <person name="Qian P.Y."/>
        </authorList>
    </citation>
    <scope>NUCLEOTIDE SEQUENCE</scope>
    <source>
        <strain evidence="13">R07B-5</strain>
    </source>
</reference>
<dbReference type="PANTHER" id="PTHR42643">
    <property type="entry name" value="IONOTROPIC RECEPTOR 20A-RELATED"/>
    <property type="match status" value="1"/>
</dbReference>
<name>A0AAD9PA22_RIDPI</name>
<feature type="transmembrane region" description="Helical" evidence="11">
    <location>
        <begin position="20"/>
        <end position="41"/>
    </location>
</feature>
<dbReference type="InterPro" id="IPR001320">
    <property type="entry name" value="Iontro_rcpt_C"/>
</dbReference>
<dbReference type="SUPFAM" id="SSF53850">
    <property type="entry name" value="Periplasmic binding protein-like II"/>
    <property type="match status" value="1"/>
</dbReference>
<gene>
    <name evidence="13" type="ORF">NP493_63g03029</name>
</gene>
<dbReference type="Proteomes" id="UP001209878">
    <property type="component" value="Unassembled WGS sequence"/>
</dbReference>
<evidence type="ECO:0000256" key="7">
    <source>
        <dbReference type="ARBA" id="ARBA00023180"/>
    </source>
</evidence>
<feature type="disulfide bond" evidence="10">
    <location>
        <begin position="199"/>
        <end position="253"/>
    </location>
</feature>
<dbReference type="GO" id="GO:0005886">
    <property type="term" value="C:plasma membrane"/>
    <property type="evidence" value="ECO:0007669"/>
    <property type="project" value="UniProtKB-SubCell"/>
</dbReference>
<dbReference type="SMART" id="SM00079">
    <property type="entry name" value="PBPe"/>
    <property type="match status" value="1"/>
</dbReference>
<evidence type="ECO:0000259" key="12">
    <source>
        <dbReference type="SMART" id="SM00079"/>
    </source>
</evidence>
<evidence type="ECO:0000256" key="4">
    <source>
        <dbReference type="ARBA" id="ARBA00022989"/>
    </source>
</evidence>
<evidence type="ECO:0000256" key="6">
    <source>
        <dbReference type="ARBA" id="ARBA00023170"/>
    </source>
</evidence>
<feature type="domain" description="Ionotropic glutamate receptor C-terminal" evidence="12">
    <location>
        <begin position="79"/>
        <end position="250"/>
    </location>
</feature>
<dbReference type="AlphaFoldDB" id="A0AAD9PA22"/>
<dbReference type="Gene3D" id="1.10.287.70">
    <property type="match status" value="1"/>
</dbReference>
<evidence type="ECO:0000256" key="8">
    <source>
        <dbReference type="PIRSR" id="PIRSR601508-1"/>
    </source>
</evidence>
<comment type="subcellular location">
    <subcellularLocation>
        <location evidence="1">Cell membrane</location>
        <topology evidence="1">Multi-pass membrane protein</topology>
    </subcellularLocation>
</comment>
<evidence type="ECO:0000256" key="9">
    <source>
        <dbReference type="PIRSR" id="PIRSR601508-2"/>
    </source>
</evidence>
<keyword evidence="7" id="KW-0325">Glycoprotein</keyword>
<comment type="caution">
    <text evidence="13">The sequence shown here is derived from an EMBL/GenBank/DDBJ whole genome shotgun (WGS) entry which is preliminary data.</text>
</comment>
<dbReference type="InterPro" id="IPR001508">
    <property type="entry name" value="Iono_Glu_rcpt_met"/>
</dbReference>
<evidence type="ECO:0000256" key="3">
    <source>
        <dbReference type="ARBA" id="ARBA00022692"/>
    </source>
</evidence>
<evidence type="ECO:0000256" key="2">
    <source>
        <dbReference type="ARBA" id="ARBA00022475"/>
    </source>
</evidence>
<feature type="transmembrane region" description="Helical" evidence="11">
    <location>
        <begin position="53"/>
        <end position="73"/>
    </location>
</feature>
<feature type="binding site" evidence="8">
    <location>
        <position position="187"/>
    </location>
    <ligand>
        <name>L-glutamate</name>
        <dbReference type="ChEBI" id="CHEBI:29985"/>
    </ligand>
</feature>
<dbReference type="PRINTS" id="PR00177">
    <property type="entry name" value="NMDARECEPTOR"/>
</dbReference>
<evidence type="ECO:0000313" key="13">
    <source>
        <dbReference type="EMBL" id="KAK2190994.1"/>
    </source>
</evidence>
<keyword evidence="4 11" id="KW-1133">Transmembrane helix</keyword>
<evidence type="ECO:0000256" key="5">
    <source>
        <dbReference type="ARBA" id="ARBA00023136"/>
    </source>
</evidence>
<dbReference type="PANTHER" id="PTHR42643:SF24">
    <property type="entry name" value="IONOTROPIC RECEPTOR 60A"/>
    <property type="match status" value="1"/>
</dbReference>
<keyword evidence="5 11" id="KW-0472">Membrane</keyword>
<feature type="transmembrane region" description="Helical" evidence="11">
    <location>
        <begin position="272"/>
        <end position="292"/>
    </location>
</feature>
<dbReference type="FunFam" id="1.10.287.70:FF:000143">
    <property type="entry name" value="Probable glutamate receptor"/>
    <property type="match status" value="1"/>
</dbReference>
<keyword evidence="10" id="KW-1015">Disulfide bond</keyword>
<dbReference type="Pfam" id="PF00060">
    <property type="entry name" value="Lig_chan"/>
    <property type="match status" value="1"/>
</dbReference>
<evidence type="ECO:0000256" key="10">
    <source>
        <dbReference type="PIRSR" id="PIRSR601508-3"/>
    </source>
</evidence>
<dbReference type="GO" id="GO:0015276">
    <property type="term" value="F:ligand-gated monoatomic ion channel activity"/>
    <property type="evidence" value="ECO:0007669"/>
    <property type="project" value="InterPro"/>
</dbReference>
<sequence length="323" mass="36953">MKKPSQDALLLYLGPFRQDVWLCLLASVPLATVITAMVSYAESVLTKPEQTTRLRQFFGPCFWLIFGAVFQQGSRWTPRLDATRIIVGFWWFFAIVVAATYTGNLIAALAVPKTFYPVQSLNDLVEQSTYKYGGMAGAAIYTLIEKSPFDVYQKMWQRSVKYEENNVKSHDEGIERVKKGNYIYLGEMTGVAPLIYDDCEFAVAKETFFPSSFAFVMPEKSPYLPAFNKIITGLLETGLVERWRDEYYPRDVCSSVSEQQTSVPDPANVQDMLGAFVFLVAGVVFSVLFLMYEVRFNLKLVRRLFRKFKTPDDIQRGRDETYL</sequence>
<protein>
    <recommendedName>
        <fullName evidence="12">Ionotropic glutamate receptor C-terminal domain-containing protein</fullName>
    </recommendedName>
</protein>
<feature type="site" description="Crucial to convey clamshell closure to channel opening" evidence="9">
    <location>
        <position position="118"/>
    </location>
</feature>
<feature type="transmembrane region" description="Helical" evidence="11">
    <location>
        <begin position="85"/>
        <end position="111"/>
    </location>
</feature>
<organism evidence="13 14">
    <name type="scientific">Ridgeia piscesae</name>
    <name type="common">Tubeworm</name>
    <dbReference type="NCBI Taxonomy" id="27915"/>
    <lineage>
        <taxon>Eukaryota</taxon>
        <taxon>Metazoa</taxon>
        <taxon>Spiralia</taxon>
        <taxon>Lophotrochozoa</taxon>
        <taxon>Annelida</taxon>
        <taxon>Polychaeta</taxon>
        <taxon>Sedentaria</taxon>
        <taxon>Canalipalpata</taxon>
        <taxon>Sabellida</taxon>
        <taxon>Siboglinidae</taxon>
        <taxon>Ridgeia</taxon>
    </lineage>
</organism>
<proteinExistence type="predicted"/>
<accession>A0AAD9PA22</accession>
<dbReference type="GO" id="GO:0038023">
    <property type="term" value="F:signaling receptor activity"/>
    <property type="evidence" value="ECO:0007669"/>
    <property type="project" value="InterPro"/>
</dbReference>
<evidence type="ECO:0000313" key="14">
    <source>
        <dbReference type="Proteomes" id="UP001209878"/>
    </source>
</evidence>
<keyword evidence="14" id="KW-1185">Reference proteome</keyword>
<evidence type="ECO:0000256" key="1">
    <source>
        <dbReference type="ARBA" id="ARBA00004651"/>
    </source>
</evidence>
<dbReference type="EMBL" id="JAODUO010000063">
    <property type="protein sequence ID" value="KAK2190994.1"/>
    <property type="molecule type" value="Genomic_DNA"/>
</dbReference>
<keyword evidence="3 11" id="KW-0812">Transmembrane</keyword>
<dbReference type="InterPro" id="IPR052192">
    <property type="entry name" value="Insect_Ionotropic_Sensory_Rcpt"/>
</dbReference>